<dbReference type="PANTHER" id="PTHR43161">
    <property type="entry name" value="SORBITOL DEHYDROGENASE"/>
    <property type="match status" value="1"/>
</dbReference>
<dbReference type="InterPro" id="IPR011032">
    <property type="entry name" value="GroES-like_sf"/>
</dbReference>
<dbReference type="Pfam" id="PF08240">
    <property type="entry name" value="ADH_N"/>
    <property type="match status" value="1"/>
</dbReference>
<organism evidence="8 9">
    <name type="scientific">Labedella populi</name>
    <dbReference type="NCBI Taxonomy" id="2498850"/>
    <lineage>
        <taxon>Bacteria</taxon>
        <taxon>Bacillati</taxon>
        <taxon>Actinomycetota</taxon>
        <taxon>Actinomycetes</taxon>
        <taxon>Micrococcales</taxon>
        <taxon>Microbacteriaceae</taxon>
        <taxon>Labedella</taxon>
    </lineage>
</organism>
<dbReference type="SUPFAM" id="SSF50129">
    <property type="entry name" value="GroES-like"/>
    <property type="match status" value="1"/>
</dbReference>
<dbReference type="Gene3D" id="3.40.50.720">
    <property type="entry name" value="NAD(P)-binding Rossmann-like Domain"/>
    <property type="match status" value="1"/>
</dbReference>
<accession>A0A444Q3W6</accession>
<evidence type="ECO:0000313" key="8">
    <source>
        <dbReference type="EMBL" id="RWZ58530.1"/>
    </source>
</evidence>
<dbReference type="RefSeq" id="WP_128500063.1">
    <property type="nucleotide sequence ID" value="NZ_RZNC01000006.1"/>
</dbReference>
<dbReference type="Proteomes" id="UP000288603">
    <property type="component" value="Unassembled WGS sequence"/>
</dbReference>
<dbReference type="GO" id="GO:0008270">
    <property type="term" value="F:zinc ion binding"/>
    <property type="evidence" value="ECO:0007669"/>
    <property type="project" value="InterPro"/>
</dbReference>
<dbReference type="InterPro" id="IPR002328">
    <property type="entry name" value="ADH_Zn_CS"/>
</dbReference>
<evidence type="ECO:0000256" key="5">
    <source>
        <dbReference type="ARBA" id="ARBA00023002"/>
    </source>
</evidence>
<evidence type="ECO:0000256" key="2">
    <source>
        <dbReference type="ARBA" id="ARBA00008072"/>
    </source>
</evidence>
<keyword evidence="4 6" id="KW-0862">Zinc</keyword>
<dbReference type="GO" id="GO:0016616">
    <property type="term" value="F:oxidoreductase activity, acting on the CH-OH group of donors, NAD or NADP as acceptor"/>
    <property type="evidence" value="ECO:0007669"/>
    <property type="project" value="InterPro"/>
</dbReference>
<feature type="domain" description="Enoyl reductase (ER)" evidence="7">
    <location>
        <begin position="10"/>
        <end position="332"/>
    </location>
</feature>
<dbReference type="SUPFAM" id="SSF51735">
    <property type="entry name" value="NAD(P)-binding Rossmann-fold domains"/>
    <property type="match status" value="1"/>
</dbReference>
<dbReference type="AlphaFoldDB" id="A0A444Q3W6"/>
<dbReference type="InterPro" id="IPR036291">
    <property type="entry name" value="NAD(P)-bd_dom_sf"/>
</dbReference>
<protein>
    <submittedName>
        <fullName evidence="8">NAD(P)-dependent alcohol dehydrogenase</fullName>
    </submittedName>
</protein>
<evidence type="ECO:0000256" key="6">
    <source>
        <dbReference type="RuleBase" id="RU361277"/>
    </source>
</evidence>
<dbReference type="InterPro" id="IPR020843">
    <property type="entry name" value="ER"/>
</dbReference>
<evidence type="ECO:0000256" key="4">
    <source>
        <dbReference type="ARBA" id="ARBA00022833"/>
    </source>
</evidence>
<comment type="similarity">
    <text evidence="2 6">Belongs to the zinc-containing alcohol dehydrogenase family.</text>
</comment>
<evidence type="ECO:0000313" key="9">
    <source>
        <dbReference type="Proteomes" id="UP000288603"/>
    </source>
</evidence>
<dbReference type="SMART" id="SM00829">
    <property type="entry name" value="PKS_ER"/>
    <property type="match status" value="1"/>
</dbReference>
<dbReference type="CDD" id="cd05285">
    <property type="entry name" value="sorbitol_DH"/>
    <property type="match status" value="1"/>
</dbReference>
<evidence type="ECO:0000259" key="7">
    <source>
        <dbReference type="SMART" id="SM00829"/>
    </source>
</evidence>
<name>A0A444Q3W6_9MICO</name>
<reference evidence="8 9" key="1">
    <citation type="submission" date="2018-12" db="EMBL/GenBank/DDBJ databases">
        <authorList>
            <person name="Li F."/>
        </authorList>
    </citation>
    <scope>NUCLEOTIDE SEQUENCE [LARGE SCALE GENOMIC DNA]</scope>
    <source>
        <strain evidence="8 9">8H24J-4-2</strain>
    </source>
</reference>
<evidence type="ECO:0000256" key="1">
    <source>
        <dbReference type="ARBA" id="ARBA00001947"/>
    </source>
</evidence>
<comment type="cofactor">
    <cofactor evidence="1 6">
        <name>Zn(2+)</name>
        <dbReference type="ChEBI" id="CHEBI:29105"/>
    </cofactor>
</comment>
<dbReference type="InterPro" id="IPR013154">
    <property type="entry name" value="ADH-like_N"/>
</dbReference>
<dbReference type="EMBL" id="RZNC01000006">
    <property type="protein sequence ID" value="RWZ58530.1"/>
    <property type="molecule type" value="Genomic_DNA"/>
</dbReference>
<dbReference type="InterPro" id="IPR013149">
    <property type="entry name" value="ADH-like_C"/>
</dbReference>
<gene>
    <name evidence="8" type="ORF">ELQ92_14275</name>
</gene>
<dbReference type="PANTHER" id="PTHR43161:SF9">
    <property type="entry name" value="SORBITOL DEHYDROGENASE"/>
    <property type="match status" value="1"/>
</dbReference>
<keyword evidence="3 6" id="KW-0479">Metal-binding</keyword>
<dbReference type="OrthoDB" id="9797931at2"/>
<dbReference type="InterPro" id="IPR045306">
    <property type="entry name" value="SDH-like"/>
</dbReference>
<evidence type="ECO:0000256" key="3">
    <source>
        <dbReference type="ARBA" id="ARBA00022723"/>
    </source>
</evidence>
<proteinExistence type="inferred from homology"/>
<sequence>MRASVLLEAGSVVMRDLDRPVPDRDQVIVQVAAVGVCGSDVHYFHEGRIGDFVVDEPLILGHEAAGIIVDVGEDVPSSRIGERVSIEPQRACRVCSQCKHGRYNLCVNMEFYATPPIDGAFAEFVAIQSDFAFRIPDSMSLEAAALCEPLSVGIWSNQKAGVGPGSRVLIAGAGPIGIVVAQVAAAFGATEIIVSDVVAERREQAERFGATRTIDPRAEDIATLELDVDAFIDASGAAPAVRAGIMAVAPAGRVVLVGMGADEVALPVSRIQGRELVVTGVFRYANTWPLAIKLASTGRVDLDSLVTGRFGLADVEAALDAATAPETLKAIVDPRA</sequence>
<keyword evidence="5" id="KW-0560">Oxidoreductase</keyword>
<comment type="caution">
    <text evidence="8">The sequence shown here is derived from an EMBL/GenBank/DDBJ whole genome shotgun (WGS) entry which is preliminary data.</text>
</comment>
<keyword evidence="9" id="KW-1185">Reference proteome</keyword>
<dbReference type="PROSITE" id="PS00059">
    <property type="entry name" value="ADH_ZINC"/>
    <property type="match status" value="1"/>
</dbReference>
<dbReference type="Gene3D" id="3.90.180.10">
    <property type="entry name" value="Medium-chain alcohol dehydrogenases, catalytic domain"/>
    <property type="match status" value="1"/>
</dbReference>
<dbReference type="Pfam" id="PF00107">
    <property type="entry name" value="ADH_zinc_N"/>
    <property type="match status" value="1"/>
</dbReference>